<name>A0ABQ8HLJ7_9ROSI</name>
<keyword evidence="2" id="KW-0479">Metal-binding</keyword>
<feature type="region of interest" description="Disordered" evidence="5">
    <location>
        <begin position="160"/>
        <end position="212"/>
    </location>
</feature>
<evidence type="ECO:0000313" key="7">
    <source>
        <dbReference type="EMBL" id="KAH7565186.1"/>
    </source>
</evidence>
<dbReference type="InterPro" id="IPR007650">
    <property type="entry name" value="Zf-FLZ_dom"/>
</dbReference>
<protein>
    <recommendedName>
        <fullName evidence="6">FLZ-type domain-containing protein</fullName>
    </recommendedName>
</protein>
<keyword evidence="8" id="KW-1185">Reference proteome</keyword>
<dbReference type="EMBL" id="JAFEMO010000009">
    <property type="protein sequence ID" value="KAH7565186.1"/>
    <property type="molecule type" value="Genomic_DNA"/>
</dbReference>
<proteinExistence type="inferred from homology"/>
<keyword evidence="3" id="KW-0862">Zinc</keyword>
<dbReference type="Proteomes" id="UP000827721">
    <property type="component" value="Unassembled WGS sequence"/>
</dbReference>
<keyword evidence="3" id="KW-0863">Zinc-finger</keyword>
<evidence type="ECO:0000256" key="2">
    <source>
        <dbReference type="ARBA" id="ARBA00022723"/>
    </source>
</evidence>
<feature type="zinc finger region" description="FLZ-type" evidence="4">
    <location>
        <begin position="321"/>
        <end position="365"/>
    </location>
</feature>
<gene>
    <name evidence="7" type="ORF">JRO89_XS09G0156500</name>
</gene>
<organism evidence="7 8">
    <name type="scientific">Xanthoceras sorbifolium</name>
    <dbReference type="NCBI Taxonomy" id="99658"/>
    <lineage>
        <taxon>Eukaryota</taxon>
        <taxon>Viridiplantae</taxon>
        <taxon>Streptophyta</taxon>
        <taxon>Embryophyta</taxon>
        <taxon>Tracheophyta</taxon>
        <taxon>Spermatophyta</taxon>
        <taxon>Magnoliopsida</taxon>
        <taxon>eudicotyledons</taxon>
        <taxon>Gunneridae</taxon>
        <taxon>Pentapetalae</taxon>
        <taxon>rosids</taxon>
        <taxon>malvids</taxon>
        <taxon>Sapindales</taxon>
        <taxon>Sapindaceae</taxon>
        <taxon>Xanthoceroideae</taxon>
        <taxon>Xanthoceras</taxon>
    </lineage>
</organism>
<evidence type="ECO:0000256" key="4">
    <source>
        <dbReference type="PROSITE-ProRule" id="PRU01131"/>
    </source>
</evidence>
<dbReference type="Pfam" id="PF04570">
    <property type="entry name" value="zf-FLZ"/>
    <property type="match status" value="1"/>
</dbReference>
<dbReference type="PANTHER" id="PTHR46868">
    <property type="entry name" value="FCS-LIKE ZINC FINGER 11"/>
    <property type="match status" value="1"/>
</dbReference>
<comment type="caution">
    <text evidence="7">The sequence shown here is derived from an EMBL/GenBank/DDBJ whole genome shotgun (WGS) entry which is preliminary data.</text>
</comment>
<reference evidence="7 8" key="1">
    <citation type="submission" date="2021-02" db="EMBL/GenBank/DDBJ databases">
        <title>Plant Genome Project.</title>
        <authorList>
            <person name="Zhang R.-G."/>
        </authorList>
    </citation>
    <scope>NUCLEOTIDE SEQUENCE [LARGE SCALE GENOMIC DNA]</scope>
    <source>
        <tissue evidence="7">Leaves</tissue>
    </source>
</reference>
<dbReference type="PANTHER" id="PTHR46868:SF4">
    <property type="entry name" value="FLZ-TYPE DOMAIN-CONTAINING PROTEIN"/>
    <property type="match status" value="1"/>
</dbReference>
<evidence type="ECO:0000256" key="3">
    <source>
        <dbReference type="ARBA" id="ARBA00022771"/>
    </source>
</evidence>
<evidence type="ECO:0000256" key="1">
    <source>
        <dbReference type="ARBA" id="ARBA00009374"/>
    </source>
</evidence>
<evidence type="ECO:0000256" key="5">
    <source>
        <dbReference type="SAM" id="MobiDB-lite"/>
    </source>
</evidence>
<feature type="domain" description="FLZ-type" evidence="6">
    <location>
        <begin position="321"/>
        <end position="365"/>
    </location>
</feature>
<dbReference type="InterPro" id="IPR044585">
    <property type="entry name" value="FLZ10/11"/>
</dbReference>
<dbReference type="PROSITE" id="PS51795">
    <property type="entry name" value="ZF_FLZ"/>
    <property type="match status" value="1"/>
</dbReference>
<sequence>MTGFASDSDVQSDTFGLRRIGSSFFGIPGFLVGLGSKGSSDSVSVWSPTSPLDLRGFVNLSNPFSARSSKCSSKKCHGKMLSCSKAGLGIINSLAEENKSTDDVIDLLKRKTIIFGPQVNVNTLTFYNEPVYTSMKSNSLPRNHIVPPFLLTKTPNLHFGSSNGDLEQEDAHLESESFKSSAPCFPDSTRPSSSLTGSAENQNLSSKTIYSAERTTTRSAPVVIDRGLQVETYSGPKSSSLPISIGTGQGYVGSLSSREIELSEEYTCIISHGPNPRTTHIFGDCVFECPVPELANFDKQGVKTPQVAKPLECLTCYPFDDFLSFCYSCKKEFEKGKDIYMYRGEKAFCSFDCRAKEILAEEEEEKCNNSSHSSPGSCYSEDFFIM</sequence>
<feature type="compositionally biased region" description="Polar residues" evidence="5">
    <location>
        <begin position="189"/>
        <end position="212"/>
    </location>
</feature>
<comment type="similarity">
    <text evidence="1">Belongs to the FLZ family.</text>
</comment>
<accession>A0ABQ8HLJ7</accession>
<evidence type="ECO:0000259" key="6">
    <source>
        <dbReference type="PROSITE" id="PS51795"/>
    </source>
</evidence>
<evidence type="ECO:0000313" key="8">
    <source>
        <dbReference type="Proteomes" id="UP000827721"/>
    </source>
</evidence>